<dbReference type="PANTHER" id="PTHR10977">
    <property type="entry name" value="DIPHOSPHOMEVALONATE DECARBOXYLASE"/>
    <property type="match status" value="1"/>
</dbReference>
<keyword evidence="13" id="KW-1133">Transmembrane helix</keyword>
<dbReference type="SUPFAM" id="SSF54211">
    <property type="entry name" value="Ribosomal protein S5 domain 2-like"/>
    <property type="match status" value="1"/>
</dbReference>
<dbReference type="Gene3D" id="3.30.70.890">
    <property type="entry name" value="GHMP kinase, C-terminal domain"/>
    <property type="match status" value="1"/>
</dbReference>
<keyword evidence="13" id="KW-0812">Transmembrane</keyword>
<evidence type="ECO:0000256" key="3">
    <source>
        <dbReference type="ARBA" id="ARBA00012296"/>
    </source>
</evidence>
<evidence type="ECO:0000256" key="1">
    <source>
        <dbReference type="ARBA" id="ARBA00004474"/>
    </source>
</evidence>
<dbReference type="GO" id="GO:0004163">
    <property type="term" value="F:diphosphomevalonate decarboxylase activity"/>
    <property type="evidence" value="ECO:0007669"/>
    <property type="project" value="UniProtKB-EC"/>
</dbReference>
<dbReference type="GO" id="GO:0009536">
    <property type="term" value="C:plastid"/>
    <property type="evidence" value="ECO:0007669"/>
    <property type="project" value="UniProtKB-SubCell"/>
</dbReference>
<dbReference type="Proteomes" id="UP000664859">
    <property type="component" value="Unassembled WGS sequence"/>
</dbReference>
<dbReference type="InterPro" id="IPR029765">
    <property type="entry name" value="Mev_diP_decarb"/>
</dbReference>
<dbReference type="GO" id="GO:0005524">
    <property type="term" value="F:ATP binding"/>
    <property type="evidence" value="ECO:0007669"/>
    <property type="project" value="UniProtKB-KW"/>
</dbReference>
<name>A0A835YQZ6_9STRA</name>
<accession>A0A835YQZ6</accession>
<dbReference type="Pfam" id="PF18376">
    <property type="entry name" value="MDD_C"/>
    <property type="match status" value="1"/>
</dbReference>
<dbReference type="GO" id="GO:0005829">
    <property type="term" value="C:cytosol"/>
    <property type="evidence" value="ECO:0007669"/>
    <property type="project" value="InterPro"/>
</dbReference>
<evidence type="ECO:0000259" key="14">
    <source>
        <dbReference type="Pfam" id="PF18376"/>
    </source>
</evidence>
<dbReference type="EC" id="4.1.1.33" evidence="3"/>
<keyword evidence="7" id="KW-0752">Steroid biosynthesis</keyword>
<keyword evidence="9" id="KW-0443">Lipid metabolism</keyword>
<keyword evidence="5" id="KW-0547">Nucleotide-binding</keyword>
<feature type="transmembrane region" description="Helical" evidence="13">
    <location>
        <begin position="450"/>
        <end position="469"/>
    </location>
</feature>
<evidence type="ECO:0000256" key="7">
    <source>
        <dbReference type="ARBA" id="ARBA00022955"/>
    </source>
</evidence>
<evidence type="ECO:0000256" key="2">
    <source>
        <dbReference type="ARBA" id="ARBA00008831"/>
    </source>
</evidence>
<dbReference type="Pfam" id="PF22700">
    <property type="entry name" value="MVD-like_N"/>
    <property type="match status" value="1"/>
</dbReference>
<dbReference type="GO" id="GO:0019287">
    <property type="term" value="P:isopentenyl diphosphate biosynthetic process, mevalonate pathway"/>
    <property type="evidence" value="ECO:0007669"/>
    <property type="project" value="InterPro"/>
</dbReference>
<keyword evidence="6" id="KW-0067">ATP-binding</keyword>
<dbReference type="PIRSF" id="PIRSF015950">
    <property type="entry name" value="Mev_P_decrbx"/>
    <property type="match status" value="1"/>
</dbReference>
<evidence type="ECO:0000259" key="15">
    <source>
        <dbReference type="Pfam" id="PF22700"/>
    </source>
</evidence>
<dbReference type="Gene3D" id="3.30.230.10">
    <property type="match status" value="1"/>
</dbReference>
<dbReference type="InterPro" id="IPR041431">
    <property type="entry name" value="Mvd1_C"/>
</dbReference>
<dbReference type="InterPro" id="IPR036554">
    <property type="entry name" value="GHMP_kinase_C_sf"/>
</dbReference>
<dbReference type="InterPro" id="IPR005935">
    <property type="entry name" value="Mev_decarb"/>
</dbReference>
<dbReference type="InterPro" id="IPR014721">
    <property type="entry name" value="Ribsml_uS5_D2-typ_fold_subgr"/>
</dbReference>
<evidence type="ECO:0000256" key="8">
    <source>
        <dbReference type="ARBA" id="ARBA00023011"/>
    </source>
</evidence>
<keyword evidence="17" id="KW-1185">Reference proteome</keyword>
<feature type="domain" description="Diphosphomevalonate decarboxylase-like N-terminal" evidence="15">
    <location>
        <begin position="14"/>
        <end position="191"/>
    </location>
</feature>
<evidence type="ECO:0000256" key="13">
    <source>
        <dbReference type="SAM" id="Phobius"/>
    </source>
</evidence>
<reference evidence="16" key="1">
    <citation type="submission" date="2021-02" db="EMBL/GenBank/DDBJ databases">
        <title>First Annotated Genome of the Yellow-green Alga Tribonema minus.</title>
        <authorList>
            <person name="Mahan K.M."/>
        </authorList>
    </citation>
    <scope>NUCLEOTIDE SEQUENCE</scope>
    <source>
        <strain evidence="16">UTEX B ZZ1240</strain>
    </source>
</reference>
<evidence type="ECO:0000256" key="4">
    <source>
        <dbReference type="ARBA" id="ARBA00022516"/>
    </source>
</evidence>
<keyword evidence="8" id="KW-0756">Sterol biosynthesis</keyword>
<evidence type="ECO:0000256" key="11">
    <source>
        <dbReference type="ARBA" id="ARBA00023221"/>
    </source>
</evidence>
<evidence type="ECO:0000256" key="5">
    <source>
        <dbReference type="ARBA" id="ARBA00022741"/>
    </source>
</evidence>
<sequence length="473" mass="49439">MSAFDERLCVTCSAPTNIATIKYWGKASAELNTPINSSVSVTLHQDDLKAITTVAASRSFSKDRLWLNGKEEDVESNKRLTTVIKLVRALAGDKVDAKTGEVLVYKADWPQYHVHIASRNTFPTAAGLASSAAGYACLTFALAQLFAACETYDGELTAIARQGSGSACRSLYGGFVRWQKGERADAADSIAVQVADEAHWPELRALIFVASAAKKGTSSTSGMGTSVATSELLRHRAAALVEPRLAAIEAAYLARDFAGFGRATMVDSNQFHATCLDTYPPIFYMNDVSRALVQAVHAFNAHHGAIRAAYTFDAGPNAVVYTTASDVAQLLAVMSRAFPVPRGAPACSDAALAAEAAAEDVPEALLAAVLGAVREPRAGDVQMVYATRVGDGPRVLGAADRMLDPATGLNTYAAPPPPLPSAAASASPHGGCLCPGHFSGGLSGMLECSFMRAALLMSAAAAVGVAAAARRRL</sequence>
<dbReference type="EMBL" id="JAFCMP010000557">
    <property type="protein sequence ID" value="KAG5174918.1"/>
    <property type="molecule type" value="Genomic_DNA"/>
</dbReference>
<dbReference type="SUPFAM" id="SSF55060">
    <property type="entry name" value="GHMP Kinase, C-terminal domain"/>
    <property type="match status" value="1"/>
</dbReference>
<protein>
    <recommendedName>
        <fullName evidence="3">diphosphomevalonate decarboxylase</fullName>
        <ecNumber evidence="3">4.1.1.33</ecNumber>
    </recommendedName>
</protein>
<evidence type="ECO:0000313" key="16">
    <source>
        <dbReference type="EMBL" id="KAG5174918.1"/>
    </source>
</evidence>
<feature type="domain" description="Mvd1 C-terminal" evidence="14">
    <location>
        <begin position="205"/>
        <end position="396"/>
    </location>
</feature>
<keyword evidence="12" id="KW-0456">Lyase</keyword>
<evidence type="ECO:0000256" key="6">
    <source>
        <dbReference type="ARBA" id="ARBA00022840"/>
    </source>
</evidence>
<evidence type="ECO:0000256" key="9">
    <source>
        <dbReference type="ARBA" id="ARBA00023098"/>
    </source>
</evidence>
<evidence type="ECO:0000256" key="10">
    <source>
        <dbReference type="ARBA" id="ARBA00023166"/>
    </source>
</evidence>
<proteinExistence type="inferred from homology"/>
<organism evidence="16 17">
    <name type="scientific">Tribonema minus</name>
    <dbReference type="NCBI Taxonomy" id="303371"/>
    <lineage>
        <taxon>Eukaryota</taxon>
        <taxon>Sar</taxon>
        <taxon>Stramenopiles</taxon>
        <taxon>Ochrophyta</taxon>
        <taxon>PX clade</taxon>
        <taxon>Xanthophyceae</taxon>
        <taxon>Tribonematales</taxon>
        <taxon>Tribonemataceae</taxon>
        <taxon>Tribonema</taxon>
    </lineage>
</organism>
<gene>
    <name evidence="16" type="ORF">JKP88DRAFT_339883</name>
</gene>
<keyword evidence="10" id="KW-1207">Sterol metabolism</keyword>
<evidence type="ECO:0000256" key="12">
    <source>
        <dbReference type="ARBA" id="ARBA00023239"/>
    </source>
</evidence>
<evidence type="ECO:0000313" key="17">
    <source>
        <dbReference type="Proteomes" id="UP000664859"/>
    </source>
</evidence>
<keyword evidence="13" id="KW-0472">Membrane</keyword>
<dbReference type="FunFam" id="3.30.230.10:FF:000080">
    <property type="entry name" value="Diphosphomevalonate decarboxylase"/>
    <property type="match status" value="1"/>
</dbReference>
<comment type="caution">
    <text evidence="16">The sequence shown here is derived from an EMBL/GenBank/DDBJ whole genome shotgun (WGS) entry which is preliminary data.</text>
</comment>
<dbReference type="PANTHER" id="PTHR10977:SF3">
    <property type="entry name" value="DIPHOSPHOMEVALONATE DECARBOXYLASE"/>
    <property type="match status" value="1"/>
</dbReference>
<dbReference type="OrthoDB" id="10253702at2759"/>
<dbReference type="NCBIfam" id="TIGR01240">
    <property type="entry name" value="mevDPdecarb"/>
    <property type="match status" value="1"/>
</dbReference>
<dbReference type="InterPro" id="IPR053859">
    <property type="entry name" value="MVD-like_N"/>
</dbReference>
<keyword evidence="4" id="KW-0444">Lipid biosynthesis</keyword>
<dbReference type="GO" id="GO:0016126">
    <property type="term" value="P:sterol biosynthetic process"/>
    <property type="evidence" value="ECO:0007669"/>
    <property type="project" value="UniProtKB-KW"/>
</dbReference>
<dbReference type="AlphaFoldDB" id="A0A835YQZ6"/>
<keyword evidence="11" id="KW-0753">Steroid metabolism</keyword>
<comment type="subcellular location">
    <subcellularLocation>
        <location evidence="1">Plastid</location>
    </subcellularLocation>
</comment>
<dbReference type="InterPro" id="IPR020568">
    <property type="entry name" value="Ribosomal_Su5_D2-typ_SF"/>
</dbReference>
<comment type="similarity">
    <text evidence="2">Belongs to the diphosphomevalonate decarboxylase family.</text>
</comment>